<protein>
    <submittedName>
        <fullName evidence="1">CC-NBS-LRR resistance protein</fullName>
    </submittedName>
</protein>
<comment type="caution">
    <text evidence="1">The sequence shown here is derived from an EMBL/GenBank/DDBJ whole genome shotgun (WGS) entry which is preliminary data.</text>
</comment>
<sequence length="53" mass="5844">MPTKIGGLNHLEMLTDFVVGENHGFDIKQLGKLNQLRGKLRISGLENVIDPAD</sequence>
<evidence type="ECO:0000313" key="2">
    <source>
        <dbReference type="Proteomes" id="UP000265520"/>
    </source>
</evidence>
<name>A0A392W4G0_9FABA</name>
<keyword evidence="2" id="KW-1185">Reference proteome</keyword>
<dbReference type="AlphaFoldDB" id="A0A392W4G0"/>
<proteinExistence type="predicted"/>
<accession>A0A392W4G0</accession>
<feature type="non-terminal residue" evidence="1">
    <location>
        <position position="53"/>
    </location>
</feature>
<organism evidence="1 2">
    <name type="scientific">Trifolium medium</name>
    <dbReference type="NCBI Taxonomy" id="97028"/>
    <lineage>
        <taxon>Eukaryota</taxon>
        <taxon>Viridiplantae</taxon>
        <taxon>Streptophyta</taxon>
        <taxon>Embryophyta</taxon>
        <taxon>Tracheophyta</taxon>
        <taxon>Spermatophyta</taxon>
        <taxon>Magnoliopsida</taxon>
        <taxon>eudicotyledons</taxon>
        <taxon>Gunneridae</taxon>
        <taxon>Pentapetalae</taxon>
        <taxon>rosids</taxon>
        <taxon>fabids</taxon>
        <taxon>Fabales</taxon>
        <taxon>Fabaceae</taxon>
        <taxon>Papilionoideae</taxon>
        <taxon>50 kb inversion clade</taxon>
        <taxon>NPAAA clade</taxon>
        <taxon>Hologalegina</taxon>
        <taxon>IRL clade</taxon>
        <taxon>Trifolieae</taxon>
        <taxon>Trifolium</taxon>
    </lineage>
</organism>
<dbReference type="EMBL" id="LXQA011362158">
    <property type="protein sequence ID" value="MCI94643.1"/>
    <property type="molecule type" value="Genomic_DNA"/>
</dbReference>
<evidence type="ECO:0000313" key="1">
    <source>
        <dbReference type="EMBL" id="MCI94643.1"/>
    </source>
</evidence>
<dbReference type="Proteomes" id="UP000265520">
    <property type="component" value="Unassembled WGS sequence"/>
</dbReference>
<reference evidence="1 2" key="1">
    <citation type="journal article" date="2018" name="Front. Plant Sci.">
        <title>Red Clover (Trifolium pratense) and Zigzag Clover (T. medium) - A Picture of Genomic Similarities and Differences.</title>
        <authorList>
            <person name="Dluhosova J."/>
            <person name="Istvanek J."/>
            <person name="Nedelnik J."/>
            <person name="Repkova J."/>
        </authorList>
    </citation>
    <scope>NUCLEOTIDE SEQUENCE [LARGE SCALE GENOMIC DNA]</scope>
    <source>
        <strain evidence="2">cv. 10/8</strain>
        <tissue evidence="1">Leaf</tissue>
    </source>
</reference>